<protein>
    <submittedName>
        <fullName evidence="1">Recombinase family protein</fullName>
    </submittedName>
</protein>
<reference evidence="1" key="1">
    <citation type="submission" date="2021-02" db="EMBL/GenBank/DDBJ databases">
        <title>Genome-Resolved Metagenomics of a Microbial Community Performing Photosynthetic Biological Nutrient Removal.</title>
        <authorList>
            <person name="Mcdaniel E.A."/>
        </authorList>
    </citation>
    <scope>NUCLEOTIDE SEQUENCE</scope>
    <source>
        <strain evidence="1">UWPOB_OBS1</strain>
    </source>
</reference>
<accession>A0A8J7PIP6</accession>
<dbReference type="EMBL" id="JAFLCK010000054">
    <property type="protein sequence ID" value="MBN8662798.1"/>
    <property type="molecule type" value="Genomic_DNA"/>
</dbReference>
<proteinExistence type="predicted"/>
<evidence type="ECO:0000313" key="2">
    <source>
        <dbReference type="Proteomes" id="UP000664277"/>
    </source>
</evidence>
<sequence length="152" mass="16985">MEMDRNCICNGSRPWFRTAASHFSHPVRLVAYARAESRVAAQLQFSQIEEYCLANNFELVDKFDDIGTQPGIGLHQAVQQLSHANGLIAYDLKSFVHDQHDRLLDLKPLLHQFFCSGSRFLVTVKEGVNTQSAAGQKAAIEVLDSLKDPLEA</sequence>
<dbReference type="Proteomes" id="UP000664277">
    <property type="component" value="Unassembled WGS sequence"/>
</dbReference>
<comment type="caution">
    <text evidence="1">The sequence shown here is derived from an EMBL/GenBank/DDBJ whole genome shotgun (WGS) entry which is preliminary data.</text>
</comment>
<gene>
    <name evidence="1" type="ORF">J0M35_20690</name>
</gene>
<organism evidence="1 2">
    <name type="scientific">Candidatus Obscuribacter phosphatis</name>
    <dbReference type="NCBI Taxonomy" id="1906157"/>
    <lineage>
        <taxon>Bacteria</taxon>
        <taxon>Bacillati</taxon>
        <taxon>Candidatus Melainabacteria</taxon>
        <taxon>Candidatus Obscuribacterales</taxon>
        <taxon>Candidatus Obscuribacteraceae</taxon>
        <taxon>Candidatus Obscuribacter</taxon>
    </lineage>
</organism>
<name>A0A8J7PIP6_9BACT</name>
<evidence type="ECO:0000313" key="1">
    <source>
        <dbReference type="EMBL" id="MBN8662798.1"/>
    </source>
</evidence>
<dbReference type="AlphaFoldDB" id="A0A8J7PIP6"/>